<keyword evidence="2" id="KW-1185">Reference proteome</keyword>
<dbReference type="OrthoDB" id="416553at2759"/>
<accession>A0A087TME9</accession>
<proteinExistence type="predicted"/>
<evidence type="ECO:0000313" key="1">
    <source>
        <dbReference type="EMBL" id="KFM66288.1"/>
    </source>
</evidence>
<dbReference type="AlphaFoldDB" id="A0A087TME9"/>
<name>A0A087TME9_STEMI</name>
<feature type="non-terminal residue" evidence="1">
    <location>
        <position position="51"/>
    </location>
</feature>
<evidence type="ECO:0000313" key="2">
    <source>
        <dbReference type="Proteomes" id="UP000054359"/>
    </source>
</evidence>
<dbReference type="EMBL" id="KK115883">
    <property type="protein sequence ID" value="KFM66288.1"/>
    <property type="molecule type" value="Genomic_DNA"/>
</dbReference>
<reference evidence="1 2" key="1">
    <citation type="submission" date="2013-11" db="EMBL/GenBank/DDBJ databases">
        <title>Genome sequencing of Stegodyphus mimosarum.</title>
        <authorList>
            <person name="Bechsgaard J."/>
        </authorList>
    </citation>
    <scope>NUCLEOTIDE SEQUENCE [LARGE SCALE GENOMIC DNA]</scope>
</reference>
<gene>
    <name evidence="1" type="ORF">X975_15157</name>
</gene>
<protein>
    <submittedName>
        <fullName evidence="1">Septin-8</fullName>
    </submittedName>
</protein>
<dbReference type="STRING" id="407821.A0A087TME9"/>
<organism evidence="1 2">
    <name type="scientific">Stegodyphus mimosarum</name>
    <name type="common">African social velvet spider</name>
    <dbReference type="NCBI Taxonomy" id="407821"/>
    <lineage>
        <taxon>Eukaryota</taxon>
        <taxon>Metazoa</taxon>
        <taxon>Ecdysozoa</taxon>
        <taxon>Arthropoda</taxon>
        <taxon>Chelicerata</taxon>
        <taxon>Arachnida</taxon>
        <taxon>Araneae</taxon>
        <taxon>Araneomorphae</taxon>
        <taxon>Entelegynae</taxon>
        <taxon>Eresoidea</taxon>
        <taxon>Eresidae</taxon>
        <taxon>Stegodyphus</taxon>
    </lineage>
</organism>
<sequence>MAATDVERSPSLTESFRGLKLQGHVGFDSLPDQLVKRSVQEGFAFNILCIG</sequence>
<dbReference type="Proteomes" id="UP000054359">
    <property type="component" value="Unassembled WGS sequence"/>
</dbReference>